<evidence type="ECO:0000313" key="6">
    <source>
        <dbReference type="EMBL" id="KAB1652507.1"/>
    </source>
</evidence>
<dbReference type="InterPro" id="IPR009057">
    <property type="entry name" value="Homeodomain-like_sf"/>
</dbReference>
<dbReference type="PROSITE" id="PS50977">
    <property type="entry name" value="HTH_TETR_2"/>
    <property type="match status" value="1"/>
</dbReference>
<keyword evidence="3" id="KW-0804">Transcription</keyword>
<protein>
    <submittedName>
        <fullName evidence="6">TetR/AcrR family transcriptional regulator</fullName>
    </submittedName>
</protein>
<evidence type="ECO:0000256" key="1">
    <source>
        <dbReference type="ARBA" id="ARBA00023015"/>
    </source>
</evidence>
<comment type="caution">
    <text evidence="6">The sequence shown here is derived from an EMBL/GenBank/DDBJ whole genome shotgun (WGS) entry which is preliminary data.</text>
</comment>
<evidence type="ECO:0000256" key="4">
    <source>
        <dbReference type="PROSITE-ProRule" id="PRU00335"/>
    </source>
</evidence>
<dbReference type="Pfam" id="PF13305">
    <property type="entry name" value="TetR_C_33"/>
    <property type="match status" value="1"/>
</dbReference>
<dbReference type="AlphaFoldDB" id="A0A7J5BPS6"/>
<keyword evidence="2 4" id="KW-0238">DNA-binding</keyword>
<gene>
    <name evidence="6" type="ORF">F8O01_16675</name>
</gene>
<dbReference type="GO" id="GO:0003677">
    <property type="term" value="F:DNA binding"/>
    <property type="evidence" value="ECO:0007669"/>
    <property type="project" value="UniProtKB-UniRule"/>
</dbReference>
<feature type="domain" description="HTH tetR-type" evidence="5">
    <location>
        <begin position="11"/>
        <end position="71"/>
    </location>
</feature>
<sequence length="189" mass="19568">MSTARGAYHHGDLAVALERAAMELLAQRPAAEISLREVARAADASHNAPYHHFADRRGLLKVLAERSMAALLDDVRAAAAEASSPVDVVRRGGTAYIVFAVERSNAFAVIYDPTVCVPGAPTETMGPLIASLETLLGEASGRIGVDPTAVWGLVHGLGTLAAAGHFGLEDAVTAFESALARLTSPGSAT</sequence>
<dbReference type="SUPFAM" id="SSF46689">
    <property type="entry name" value="Homeodomain-like"/>
    <property type="match status" value="1"/>
</dbReference>
<dbReference type="OrthoDB" id="3173376at2"/>
<evidence type="ECO:0000256" key="2">
    <source>
        <dbReference type="ARBA" id="ARBA00023125"/>
    </source>
</evidence>
<dbReference type="SUPFAM" id="SSF48498">
    <property type="entry name" value="Tetracyclin repressor-like, C-terminal domain"/>
    <property type="match status" value="1"/>
</dbReference>
<evidence type="ECO:0000256" key="3">
    <source>
        <dbReference type="ARBA" id="ARBA00023163"/>
    </source>
</evidence>
<keyword evidence="7" id="KW-1185">Reference proteome</keyword>
<dbReference type="Gene3D" id="1.10.357.10">
    <property type="entry name" value="Tetracycline Repressor, domain 2"/>
    <property type="match status" value="1"/>
</dbReference>
<accession>A0A7J5BPS6</accession>
<proteinExistence type="predicted"/>
<feature type="DNA-binding region" description="H-T-H motif" evidence="4">
    <location>
        <begin position="34"/>
        <end position="53"/>
    </location>
</feature>
<organism evidence="6 7">
    <name type="scientific">Pseudoclavibacter chungangensis</name>
    <dbReference type="NCBI Taxonomy" id="587635"/>
    <lineage>
        <taxon>Bacteria</taxon>
        <taxon>Bacillati</taxon>
        <taxon>Actinomycetota</taxon>
        <taxon>Actinomycetes</taxon>
        <taxon>Micrococcales</taxon>
        <taxon>Microbacteriaceae</taxon>
        <taxon>Pseudoclavibacter</taxon>
    </lineage>
</organism>
<dbReference type="InterPro" id="IPR025996">
    <property type="entry name" value="MT1864/Rv1816-like_C"/>
</dbReference>
<keyword evidence="1" id="KW-0805">Transcription regulation</keyword>
<dbReference type="Proteomes" id="UP000467240">
    <property type="component" value="Unassembled WGS sequence"/>
</dbReference>
<dbReference type="EMBL" id="WBJZ01000030">
    <property type="protein sequence ID" value="KAB1652507.1"/>
    <property type="molecule type" value="Genomic_DNA"/>
</dbReference>
<dbReference type="InterPro" id="IPR001647">
    <property type="entry name" value="HTH_TetR"/>
</dbReference>
<dbReference type="InterPro" id="IPR036271">
    <property type="entry name" value="Tet_transcr_reg_TetR-rel_C_sf"/>
</dbReference>
<reference evidence="6 7" key="1">
    <citation type="submission" date="2019-09" db="EMBL/GenBank/DDBJ databases">
        <title>Phylogeny of genus Pseudoclavibacter and closely related genus.</title>
        <authorList>
            <person name="Li Y."/>
        </authorList>
    </citation>
    <scope>NUCLEOTIDE SEQUENCE [LARGE SCALE GENOMIC DNA]</scope>
    <source>
        <strain evidence="6 7">DSM 23821</strain>
    </source>
</reference>
<dbReference type="RefSeq" id="WP_158042042.1">
    <property type="nucleotide sequence ID" value="NZ_JACCFV010000001.1"/>
</dbReference>
<evidence type="ECO:0000313" key="7">
    <source>
        <dbReference type="Proteomes" id="UP000467240"/>
    </source>
</evidence>
<dbReference type="Pfam" id="PF00440">
    <property type="entry name" value="TetR_N"/>
    <property type="match status" value="1"/>
</dbReference>
<name>A0A7J5BPS6_9MICO</name>
<evidence type="ECO:0000259" key="5">
    <source>
        <dbReference type="PROSITE" id="PS50977"/>
    </source>
</evidence>